<dbReference type="SUPFAM" id="SSF53098">
    <property type="entry name" value="Ribonuclease H-like"/>
    <property type="match status" value="1"/>
</dbReference>
<feature type="non-terminal residue" evidence="1">
    <location>
        <position position="1"/>
    </location>
</feature>
<protein>
    <submittedName>
        <fullName evidence="1">Uncharacterized protein</fullName>
    </submittedName>
</protein>
<organism evidence="1">
    <name type="scientific">marine sediment metagenome</name>
    <dbReference type="NCBI Taxonomy" id="412755"/>
    <lineage>
        <taxon>unclassified sequences</taxon>
        <taxon>metagenomes</taxon>
        <taxon>ecological metagenomes</taxon>
    </lineage>
</organism>
<reference evidence="1" key="1">
    <citation type="journal article" date="2015" name="Nature">
        <title>Complex archaea that bridge the gap between prokaryotes and eukaryotes.</title>
        <authorList>
            <person name="Spang A."/>
            <person name="Saw J.H."/>
            <person name="Jorgensen S.L."/>
            <person name="Zaremba-Niedzwiedzka K."/>
            <person name="Martijn J."/>
            <person name="Lind A.E."/>
            <person name="van Eijk R."/>
            <person name="Schleper C."/>
            <person name="Guy L."/>
            <person name="Ettema T.J."/>
        </authorList>
    </citation>
    <scope>NUCLEOTIDE SEQUENCE</scope>
</reference>
<dbReference type="EMBL" id="LAZR01004321">
    <property type="protein sequence ID" value="KKN09662.1"/>
    <property type="molecule type" value="Genomic_DNA"/>
</dbReference>
<comment type="caution">
    <text evidence="1">The sequence shown here is derived from an EMBL/GenBank/DDBJ whole genome shotgun (WGS) entry which is preliminary data.</text>
</comment>
<sequence>KDIAFTIPNEEPWQQVAIREICMSDTPKVLQNHMHDVYLARKHGFDIKNVVADTMFQWHVLQPELAGKALDKKKGSKRTRKSLAFLSSIFCRTPWYKDYTFTSGSDEQYILCGKDCCDTLECAEKMQEQLEGQAS</sequence>
<dbReference type="Gene3D" id="3.30.420.10">
    <property type="entry name" value="Ribonuclease H-like superfamily/Ribonuclease H"/>
    <property type="match status" value="1"/>
</dbReference>
<dbReference type="InterPro" id="IPR012337">
    <property type="entry name" value="RNaseH-like_sf"/>
</dbReference>
<proteinExistence type="predicted"/>
<dbReference type="InterPro" id="IPR036397">
    <property type="entry name" value="RNaseH_sf"/>
</dbReference>
<dbReference type="AlphaFoldDB" id="A0A0F9NCH3"/>
<dbReference type="GO" id="GO:0003676">
    <property type="term" value="F:nucleic acid binding"/>
    <property type="evidence" value="ECO:0007669"/>
    <property type="project" value="InterPro"/>
</dbReference>
<gene>
    <name evidence="1" type="ORF">LCGC14_1044330</name>
</gene>
<accession>A0A0F9NCH3</accession>
<name>A0A0F9NCH3_9ZZZZ</name>
<evidence type="ECO:0000313" key="1">
    <source>
        <dbReference type="EMBL" id="KKN09662.1"/>
    </source>
</evidence>